<organism evidence="3 4">
    <name type="scientific">Brevibacterium otitidis</name>
    <dbReference type="NCBI Taxonomy" id="53364"/>
    <lineage>
        <taxon>Bacteria</taxon>
        <taxon>Bacillati</taxon>
        <taxon>Actinomycetota</taxon>
        <taxon>Actinomycetes</taxon>
        <taxon>Micrococcales</taxon>
        <taxon>Brevibacteriaceae</taxon>
        <taxon>Brevibacterium</taxon>
    </lineage>
</organism>
<dbReference type="Gene3D" id="3.40.50.620">
    <property type="entry name" value="HUPs"/>
    <property type="match status" value="1"/>
</dbReference>
<dbReference type="RefSeq" id="WP_376841248.1">
    <property type="nucleotide sequence ID" value="NZ_JBHMAU010000075.1"/>
</dbReference>
<keyword evidence="4" id="KW-1185">Reference proteome</keyword>
<reference evidence="3 4" key="1">
    <citation type="submission" date="2024-09" db="EMBL/GenBank/DDBJ databases">
        <authorList>
            <person name="Sun Q."/>
            <person name="Mori K."/>
        </authorList>
    </citation>
    <scope>NUCLEOTIDE SEQUENCE [LARGE SCALE GENOMIC DNA]</scope>
    <source>
        <strain evidence="3 4">JCM 11683</strain>
    </source>
</reference>
<comment type="caution">
    <text evidence="3">The sequence shown here is derived from an EMBL/GenBank/DDBJ whole genome shotgun (WGS) entry which is preliminary data.</text>
</comment>
<feature type="domain" description="UspA" evidence="2">
    <location>
        <begin position="2"/>
        <end position="129"/>
    </location>
</feature>
<proteinExistence type="inferred from homology"/>
<sequence length="132" mass="14014">MTILVGYTPSPEGMAAVDFGIEQARAFNDSLLVLNAGVGEAREEKGIASAEDLKALGEKLDAAGIRQELKQFLRGNDPVEEILALAEATPEVRMIVIGSRQRSLVGKLIMGSTAQRIILGAEVPVVSVKAKK</sequence>
<dbReference type="EMBL" id="JBHMAU010000075">
    <property type="protein sequence ID" value="MFB9777323.1"/>
    <property type="molecule type" value="Genomic_DNA"/>
</dbReference>
<evidence type="ECO:0000313" key="3">
    <source>
        <dbReference type="EMBL" id="MFB9777323.1"/>
    </source>
</evidence>
<dbReference type="Proteomes" id="UP001589707">
    <property type="component" value="Unassembled WGS sequence"/>
</dbReference>
<dbReference type="PANTHER" id="PTHR46268">
    <property type="entry name" value="STRESS RESPONSE PROTEIN NHAX"/>
    <property type="match status" value="1"/>
</dbReference>
<comment type="similarity">
    <text evidence="1">Belongs to the universal stress protein A family.</text>
</comment>
<dbReference type="PANTHER" id="PTHR46268:SF6">
    <property type="entry name" value="UNIVERSAL STRESS PROTEIN UP12"/>
    <property type="match status" value="1"/>
</dbReference>
<gene>
    <name evidence="3" type="ORF">ACFFN1_13095</name>
</gene>
<name>A0ABV5X4E7_9MICO</name>
<dbReference type="PRINTS" id="PR01438">
    <property type="entry name" value="UNVRSLSTRESS"/>
</dbReference>
<dbReference type="Pfam" id="PF00582">
    <property type="entry name" value="Usp"/>
    <property type="match status" value="1"/>
</dbReference>
<dbReference type="SUPFAM" id="SSF52402">
    <property type="entry name" value="Adenine nucleotide alpha hydrolases-like"/>
    <property type="match status" value="1"/>
</dbReference>
<evidence type="ECO:0000313" key="4">
    <source>
        <dbReference type="Proteomes" id="UP001589707"/>
    </source>
</evidence>
<dbReference type="InterPro" id="IPR014729">
    <property type="entry name" value="Rossmann-like_a/b/a_fold"/>
</dbReference>
<evidence type="ECO:0000256" key="1">
    <source>
        <dbReference type="ARBA" id="ARBA00008791"/>
    </source>
</evidence>
<dbReference type="InterPro" id="IPR006016">
    <property type="entry name" value="UspA"/>
</dbReference>
<evidence type="ECO:0000259" key="2">
    <source>
        <dbReference type="Pfam" id="PF00582"/>
    </source>
</evidence>
<protein>
    <submittedName>
        <fullName evidence="3">Universal stress protein</fullName>
    </submittedName>
</protein>
<accession>A0ABV5X4E7</accession>
<dbReference type="InterPro" id="IPR006015">
    <property type="entry name" value="Universal_stress_UspA"/>
</dbReference>
<dbReference type="CDD" id="cd00293">
    <property type="entry name" value="USP-like"/>
    <property type="match status" value="1"/>
</dbReference>